<dbReference type="PANTHER" id="PTHR43477:SF1">
    <property type="entry name" value="DIHYDROANTICAPSIN 7-DEHYDROGENASE"/>
    <property type="match status" value="1"/>
</dbReference>
<organism evidence="3 4">
    <name type="scientific">Tatumella morbirosei</name>
    <dbReference type="NCBI Taxonomy" id="642227"/>
    <lineage>
        <taxon>Bacteria</taxon>
        <taxon>Pseudomonadati</taxon>
        <taxon>Pseudomonadota</taxon>
        <taxon>Gammaproteobacteria</taxon>
        <taxon>Enterobacterales</taxon>
        <taxon>Erwiniaceae</taxon>
        <taxon>Tatumella</taxon>
    </lineage>
</organism>
<dbReference type="OrthoDB" id="9803333at2"/>
<dbReference type="InterPro" id="IPR036291">
    <property type="entry name" value="NAD(P)-bd_dom_sf"/>
</dbReference>
<dbReference type="PANTHER" id="PTHR43477">
    <property type="entry name" value="DIHYDROANTICAPSIN 7-DEHYDROGENASE"/>
    <property type="match status" value="1"/>
</dbReference>
<dbReference type="Gene3D" id="3.40.50.720">
    <property type="entry name" value="NAD(P)-binding Rossmann-like Domain"/>
    <property type="match status" value="1"/>
</dbReference>
<reference evidence="3" key="1">
    <citation type="submission" date="2014-12" db="EMBL/GenBank/DDBJ databases">
        <title>The draft genome of the Tatumella morbirosei type strain, LMG23360T isolated from pineapple rot.</title>
        <authorList>
            <person name="Smits T.H."/>
            <person name="Palmer M."/>
            <person name="Venter S.N."/>
            <person name="Duffy B."/>
            <person name="Steenkamp E.T."/>
            <person name="Chan W.Y."/>
            <person name="Coutinho T.A."/>
            <person name="Coetzee M.P."/>
            <person name="De Maayer P."/>
        </authorList>
    </citation>
    <scope>NUCLEOTIDE SEQUENCE [LARGE SCALE GENOMIC DNA]</scope>
    <source>
        <strain evidence="3">LMG 23360</strain>
    </source>
</reference>
<dbReference type="AlphaFoldDB" id="A0A095T5U0"/>
<name>A0A095T5U0_9GAMM</name>
<accession>A0A095T5U0</accession>
<dbReference type="EMBL" id="JPKR02000003">
    <property type="protein sequence ID" value="KGD72291.1"/>
    <property type="molecule type" value="Genomic_DNA"/>
</dbReference>
<dbReference type="InterPro" id="IPR002347">
    <property type="entry name" value="SDR_fam"/>
</dbReference>
<dbReference type="GO" id="GO:0016491">
    <property type="term" value="F:oxidoreductase activity"/>
    <property type="evidence" value="ECO:0007669"/>
    <property type="project" value="UniProtKB-KW"/>
</dbReference>
<dbReference type="SUPFAM" id="SSF51735">
    <property type="entry name" value="NAD(P)-binding Rossmann-fold domains"/>
    <property type="match status" value="1"/>
</dbReference>
<dbReference type="eggNOG" id="COG1028">
    <property type="taxonomic scope" value="Bacteria"/>
</dbReference>
<dbReference type="Proteomes" id="UP000029577">
    <property type="component" value="Unassembled WGS sequence"/>
</dbReference>
<dbReference type="CDD" id="cd05233">
    <property type="entry name" value="SDR_c"/>
    <property type="match status" value="1"/>
</dbReference>
<sequence length="246" mass="25897">MARFTDKNVLITGGTSGMGLAGALRICREGGKVAVTGQNPQRLADTRTQLPEGSLVLKDDAGQATTGESLAAAVAGWQRLDGLWLNAGFASIGMPESVTASDFDRMMQVNVRGPMLQLVSLSPLLNPGASVVITSSSSVYEGAAATSLYAATKGALVAMVRSWAAALAERNIRVNVLLPGPIETNFRDFLPQETRQNFEEFVVSQVPLKRVGTAEEAAAVALFLLSEDASYVTGSQFAVDGGLVRY</sequence>
<evidence type="ECO:0000313" key="3">
    <source>
        <dbReference type="EMBL" id="KGD72291.1"/>
    </source>
</evidence>
<dbReference type="PROSITE" id="PS00061">
    <property type="entry name" value="ADH_SHORT"/>
    <property type="match status" value="1"/>
</dbReference>
<dbReference type="InterPro" id="IPR020904">
    <property type="entry name" value="Sc_DH/Rdtase_CS"/>
</dbReference>
<keyword evidence="4" id="KW-1185">Reference proteome</keyword>
<dbReference type="Pfam" id="PF13561">
    <property type="entry name" value="adh_short_C2"/>
    <property type="match status" value="1"/>
</dbReference>
<comment type="caution">
    <text evidence="3">The sequence shown here is derived from an EMBL/GenBank/DDBJ whole genome shotgun (WGS) entry which is preliminary data.</text>
</comment>
<proteinExistence type="inferred from homology"/>
<dbReference type="STRING" id="642227.HA49_16245"/>
<dbReference type="RefSeq" id="WP_038021728.1">
    <property type="nucleotide sequence ID" value="NZ_JPKR02000003.1"/>
</dbReference>
<comment type="similarity">
    <text evidence="1">Belongs to the short-chain dehydrogenases/reductases (SDR) family.</text>
</comment>
<gene>
    <name evidence="3" type="ORF">HA49_16245</name>
</gene>
<dbReference type="PRINTS" id="PR00081">
    <property type="entry name" value="GDHRDH"/>
</dbReference>
<keyword evidence="2" id="KW-0560">Oxidoreductase</keyword>
<evidence type="ECO:0000256" key="2">
    <source>
        <dbReference type="ARBA" id="ARBA00023002"/>
    </source>
</evidence>
<evidence type="ECO:0000313" key="4">
    <source>
        <dbReference type="Proteomes" id="UP000029577"/>
    </source>
</evidence>
<dbReference type="InterPro" id="IPR051122">
    <property type="entry name" value="SDR_DHRS6-like"/>
</dbReference>
<dbReference type="FunFam" id="3.40.50.720:FF:000084">
    <property type="entry name" value="Short-chain dehydrogenase reductase"/>
    <property type="match status" value="1"/>
</dbReference>
<evidence type="ECO:0000256" key="1">
    <source>
        <dbReference type="ARBA" id="ARBA00006484"/>
    </source>
</evidence>
<protein>
    <submittedName>
        <fullName evidence="3">Oxidoreductase</fullName>
    </submittedName>
</protein>